<protein>
    <submittedName>
        <fullName evidence="1">Uncharacterized protein</fullName>
    </submittedName>
</protein>
<dbReference type="EMBL" id="BARU01035822">
    <property type="protein sequence ID" value="GAH84839.1"/>
    <property type="molecule type" value="Genomic_DNA"/>
</dbReference>
<reference evidence="1" key="1">
    <citation type="journal article" date="2014" name="Front. Microbiol.">
        <title>High frequency of phylogenetically diverse reductive dehalogenase-homologous genes in deep subseafloor sedimentary metagenomes.</title>
        <authorList>
            <person name="Kawai M."/>
            <person name="Futagami T."/>
            <person name="Toyoda A."/>
            <person name="Takaki Y."/>
            <person name="Nishi S."/>
            <person name="Hori S."/>
            <person name="Arai W."/>
            <person name="Tsubouchi T."/>
            <person name="Morono Y."/>
            <person name="Uchiyama I."/>
            <person name="Ito T."/>
            <person name="Fujiyama A."/>
            <person name="Inagaki F."/>
            <person name="Takami H."/>
        </authorList>
    </citation>
    <scope>NUCLEOTIDE SEQUENCE</scope>
    <source>
        <strain evidence="1">Expedition CK06-06</strain>
    </source>
</reference>
<proteinExistence type="predicted"/>
<evidence type="ECO:0000313" key="1">
    <source>
        <dbReference type="EMBL" id="GAH84839.1"/>
    </source>
</evidence>
<feature type="non-terminal residue" evidence="1">
    <location>
        <position position="72"/>
    </location>
</feature>
<name>X1K3H1_9ZZZZ</name>
<organism evidence="1">
    <name type="scientific">marine sediment metagenome</name>
    <dbReference type="NCBI Taxonomy" id="412755"/>
    <lineage>
        <taxon>unclassified sequences</taxon>
        <taxon>metagenomes</taxon>
        <taxon>ecological metagenomes</taxon>
    </lineage>
</organism>
<sequence length="72" mass="8265">MPSVAKQRRTWFALCRELGIADEDRHAVQEAHVGKPSLRTWTPEDFDRAIAALQRAAGQHRDPHAHVREDRV</sequence>
<comment type="caution">
    <text evidence="1">The sequence shown here is derived from an EMBL/GenBank/DDBJ whole genome shotgun (WGS) entry which is preliminary data.</text>
</comment>
<accession>X1K3H1</accession>
<gene>
    <name evidence="1" type="ORF">S03H2_56018</name>
</gene>
<dbReference type="AlphaFoldDB" id="X1K3H1"/>